<dbReference type="InterPro" id="IPR011993">
    <property type="entry name" value="PH-like_dom_sf"/>
</dbReference>
<proteinExistence type="predicted"/>
<dbReference type="InterPro" id="IPR036872">
    <property type="entry name" value="CH_dom_sf"/>
</dbReference>
<dbReference type="InterPro" id="IPR010481">
    <property type="entry name" value="Cdc24/Scd1_N"/>
</dbReference>
<dbReference type="Gene3D" id="1.10.418.10">
    <property type="entry name" value="Calponin-like domain"/>
    <property type="match status" value="1"/>
</dbReference>
<dbReference type="PANTHER" id="PTHR47339">
    <property type="entry name" value="CELL DIVISION CONTROL PROTEIN 24"/>
    <property type="match status" value="1"/>
</dbReference>
<comment type="caution">
    <text evidence="3">The sequence shown here is derived from an EMBL/GenBank/DDBJ whole genome shotgun (WGS) entry which is preliminary data.</text>
</comment>
<keyword evidence="4" id="KW-1185">Reference proteome</keyword>
<gene>
    <name evidence="3" type="ORF">CEP51_008462</name>
</gene>
<feature type="region of interest" description="Disordered" evidence="1">
    <location>
        <begin position="200"/>
        <end position="232"/>
    </location>
</feature>
<reference evidence="3 4" key="1">
    <citation type="submission" date="2017-06" db="EMBL/GenBank/DDBJ databases">
        <title>Comparative genomic analysis of Ambrosia Fusariam Clade fungi.</title>
        <authorList>
            <person name="Stajich J.E."/>
            <person name="Carrillo J."/>
            <person name="Kijimoto T."/>
            <person name="Eskalen A."/>
            <person name="O'Donnell K."/>
            <person name="Kasson M."/>
        </authorList>
    </citation>
    <scope>NUCLEOTIDE SEQUENCE [LARGE SCALE GENOMIC DNA]</scope>
    <source>
        <strain evidence="3 4">NRRL62606</strain>
    </source>
</reference>
<dbReference type="AlphaFoldDB" id="A0A428RKT8"/>
<dbReference type="GO" id="GO:0005634">
    <property type="term" value="C:nucleus"/>
    <property type="evidence" value="ECO:0007669"/>
    <property type="project" value="TreeGrafter"/>
</dbReference>
<dbReference type="SUPFAM" id="SSF48065">
    <property type="entry name" value="DBL homology domain (DH-domain)"/>
    <property type="match status" value="1"/>
</dbReference>
<dbReference type="EMBL" id="NKCL01000219">
    <property type="protein sequence ID" value="RSL78145.1"/>
    <property type="molecule type" value="Genomic_DNA"/>
</dbReference>
<name>A0A428RKT8_9HYPO</name>
<dbReference type="GO" id="GO:0030010">
    <property type="term" value="P:establishment of cell polarity"/>
    <property type="evidence" value="ECO:0007669"/>
    <property type="project" value="TreeGrafter"/>
</dbReference>
<sequence length="767" mass="86106">MADPLSIAASIAGLLSTTGQIAKFLGPYVSAAKETPQITAHVYSEVQSTQVILAGLQGLTQNLGAVQARHAALIAVHQVVTILTDGVLLFSELEAVVRSLPPREGSDQRLPLRARLLWARKESTFTPLLTRVQSFKSSMSLILMILQSDSDRLAVQHQEQLSVNINTLLESNHALSRRLMNLEDALDVQTVVSKRMSLLSVSGTGPQSGISVETQSTLTDTSTQPTSQGSDLDLSKFDFEDDLESSRVYRRAQRDTMDFSFRSSIAPSNIWSVFSGLSLGDISIISVIALPVYQEDITNAENYDFGAGIQVPAAIPQAKKAERGLLHECIEIKLKMLQLPEINEYFDQVPSSDIEFYELWDVFSKGMPLLKLVQALDPQIDIVVDPRMRSPGGRGAAKDAIFQFLEYCRNDLQLSRDNLFTISDLVGTDAYGFSKVLAVVSFIIGKLTARGIVSAVDDQLKELMSSRVNGNPAEDQAHVLLEEFLADQCAFVRQLQDLVEIQTSLEVDGTLFRNDMIEIFGNARQLTTQRLPEYNVFLRGLSKIQSLSSQTIPEWSDLKLARENLRQAMSIVNDRVGSEETSEAFTELKHRVEGWRGHSPTQFGTLLLYDSIIITKDKFRRPYRVYLFRNILLILKELELQRNQRGFAFWKSRRLPSDKQTKLRLKGRIYLRNILSVIVRPNPGSYICDVLWFADNEEEKECFSFEFAAEAQMNLWVSKLNEIRARYNAVYGTKRDTNSHPLIDGVGPEISAEETDDADQYYLPRSI</sequence>
<evidence type="ECO:0000313" key="4">
    <source>
        <dbReference type="Proteomes" id="UP000287972"/>
    </source>
</evidence>
<dbReference type="GO" id="GO:0000935">
    <property type="term" value="C:division septum"/>
    <property type="evidence" value="ECO:0007669"/>
    <property type="project" value="TreeGrafter"/>
</dbReference>
<dbReference type="InterPro" id="IPR035899">
    <property type="entry name" value="DBL_dom_sf"/>
</dbReference>
<protein>
    <recommendedName>
        <fullName evidence="2">Cdc24/Scd1 N-terminal domain-containing protein</fullName>
    </recommendedName>
</protein>
<evidence type="ECO:0000313" key="3">
    <source>
        <dbReference type="EMBL" id="RSL78145.1"/>
    </source>
</evidence>
<organism evidence="3 4">
    <name type="scientific">Fusarium floridanum</name>
    <dbReference type="NCBI Taxonomy" id="1325733"/>
    <lineage>
        <taxon>Eukaryota</taxon>
        <taxon>Fungi</taxon>
        <taxon>Dikarya</taxon>
        <taxon>Ascomycota</taxon>
        <taxon>Pezizomycotina</taxon>
        <taxon>Sordariomycetes</taxon>
        <taxon>Hypocreomycetidae</taxon>
        <taxon>Hypocreales</taxon>
        <taxon>Nectriaceae</taxon>
        <taxon>Fusarium</taxon>
        <taxon>Fusarium solani species complex</taxon>
    </lineage>
</organism>
<accession>A0A428RKT8</accession>
<evidence type="ECO:0000256" key="1">
    <source>
        <dbReference type="SAM" id="MobiDB-lite"/>
    </source>
</evidence>
<dbReference type="GO" id="GO:0031106">
    <property type="term" value="P:septin ring organization"/>
    <property type="evidence" value="ECO:0007669"/>
    <property type="project" value="TreeGrafter"/>
</dbReference>
<dbReference type="SUPFAM" id="SSF50729">
    <property type="entry name" value="PH domain-like"/>
    <property type="match status" value="1"/>
</dbReference>
<dbReference type="Pfam" id="PF06395">
    <property type="entry name" value="CDC24"/>
    <property type="match status" value="1"/>
</dbReference>
<dbReference type="GO" id="GO:0043332">
    <property type="term" value="C:mating projection tip"/>
    <property type="evidence" value="ECO:0007669"/>
    <property type="project" value="TreeGrafter"/>
</dbReference>
<dbReference type="GO" id="GO:0005737">
    <property type="term" value="C:cytoplasm"/>
    <property type="evidence" value="ECO:0007669"/>
    <property type="project" value="TreeGrafter"/>
</dbReference>
<dbReference type="CDD" id="cd00014">
    <property type="entry name" value="CH_SF"/>
    <property type="match status" value="1"/>
</dbReference>
<dbReference type="Proteomes" id="UP000287972">
    <property type="component" value="Unassembled WGS sequence"/>
</dbReference>
<dbReference type="Pfam" id="PF15411">
    <property type="entry name" value="PH_10"/>
    <property type="match status" value="1"/>
</dbReference>
<evidence type="ECO:0000259" key="2">
    <source>
        <dbReference type="Pfam" id="PF06395"/>
    </source>
</evidence>
<dbReference type="PANTHER" id="PTHR47339:SF1">
    <property type="entry name" value="CELL DIVISION CONTROL PROTEIN 24"/>
    <property type="match status" value="1"/>
</dbReference>
<feature type="compositionally biased region" description="Polar residues" evidence="1">
    <location>
        <begin position="200"/>
        <end position="230"/>
    </location>
</feature>
<feature type="domain" description="Cdc24/Scd1 N-terminal" evidence="2">
    <location>
        <begin position="358"/>
        <end position="443"/>
    </location>
</feature>
<dbReference type="InterPro" id="IPR053026">
    <property type="entry name" value="CDC42_GEF"/>
</dbReference>
<dbReference type="Gene3D" id="2.30.29.30">
    <property type="entry name" value="Pleckstrin-homology domain (PH domain)/Phosphotyrosine-binding domain (PTB)"/>
    <property type="match status" value="1"/>
</dbReference>